<dbReference type="PANTHER" id="PTHR11142:SF0">
    <property type="entry name" value="TRNA PSEUDOURIDINE SYNTHASE-LIKE 1"/>
    <property type="match status" value="1"/>
</dbReference>
<comment type="caution">
    <text evidence="4">Lacks conserved residue(s) required for the propagation of feature annotation.</text>
</comment>
<feature type="domain" description="Pseudouridine synthase I TruA alpha/beta" evidence="8">
    <location>
        <begin position="140"/>
        <end position="240"/>
    </location>
</feature>
<dbReference type="EMBL" id="NXFY01000027">
    <property type="protein sequence ID" value="PHO16989.1"/>
    <property type="molecule type" value="Genomic_DNA"/>
</dbReference>
<evidence type="ECO:0000256" key="4">
    <source>
        <dbReference type="HAMAP-Rule" id="MF_00171"/>
    </source>
</evidence>
<evidence type="ECO:0000313" key="12">
    <source>
        <dbReference type="Proteomes" id="UP000262712"/>
    </source>
</evidence>
<dbReference type="GO" id="GO:0160147">
    <property type="term" value="F:tRNA pseudouridine(38-40) synthase activity"/>
    <property type="evidence" value="ECO:0007669"/>
    <property type="project" value="UniProtKB-EC"/>
</dbReference>
<dbReference type="EC" id="5.4.99.12" evidence="4"/>
<keyword evidence="2 4" id="KW-0819">tRNA processing</keyword>
<evidence type="ECO:0000256" key="6">
    <source>
        <dbReference type="PIRSR" id="PIRSR001430-2"/>
    </source>
</evidence>
<comment type="subunit">
    <text evidence="4">Homodimer.</text>
</comment>
<dbReference type="GO" id="GO:0031119">
    <property type="term" value="P:tRNA pseudouridine synthesis"/>
    <property type="evidence" value="ECO:0007669"/>
    <property type="project" value="UniProtKB-UniRule"/>
</dbReference>
<dbReference type="RefSeq" id="WP_099343513.1">
    <property type="nucleotide sequence ID" value="NZ_CP032098.1"/>
</dbReference>
<dbReference type="PIRSF" id="PIRSF001430">
    <property type="entry name" value="tRNA_psdUrid_synth"/>
    <property type="match status" value="1"/>
</dbReference>
<dbReference type="InterPro" id="IPR020094">
    <property type="entry name" value="TruA/RsuA/RluB/E/F_N"/>
</dbReference>
<dbReference type="InterPro" id="IPR020095">
    <property type="entry name" value="PsdUridine_synth_TruA_C"/>
</dbReference>
<dbReference type="Proteomes" id="UP000221222">
    <property type="component" value="Unassembled WGS sequence"/>
</dbReference>
<evidence type="ECO:0000313" key="10">
    <source>
        <dbReference type="EMBL" id="PHO16989.1"/>
    </source>
</evidence>
<evidence type="ECO:0000313" key="9">
    <source>
        <dbReference type="EMBL" id="AXX93529.1"/>
    </source>
</evidence>
<reference evidence="9 12" key="2">
    <citation type="submission" date="2018-08" db="EMBL/GenBank/DDBJ databases">
        <title>Complete genome of the Arcobacter molluscorum type strain LMG 25693.</title>
        <authorList>
            <person name="Miller W.G."/>
            <person name="Yee E."/>
            <person name="Bono J.L."/>
        </authorList>
    </citation>
    <scope>NUCLEOTIDE SEQUENCE [LARGE SCALE GENOMIC DNA]</scope>
    <source>
        <strain evidence="9 12">CECT 7696</strain>
    </source>
</reference>
<dbReference type="GO" id="GO:0003723">
    <property type="term" value="F:RNA binding"/>
    <property type="evidence" value="ECO:0007669"/>
    <property type="project" value="InterPro"/>
</dbReference>
<proteinExistence type="inferred from homology"/>
<keyword evidence="3 4" id="KW-0413">Isomerase</keyword>
<dbReference type="NCBIfam" id="TIGR00071">
    <property type="entry name" value="hisT_truA"/>
    <property type="match status" value="1"/>
</dbReference>
<dbReference type="Gene3D" id="3.30.70.660">
    <property type="entry name" value="Pseudouridine synthase I, catalytic domain, C-terminal subdomain"/>
    <property type="match status" value="1"/>
</dbReference>
<evidence type="ECO:0000256" key="2">
    <source>
        <dbReference type="ARBA" id="ARBA00022694"/>
    </source>
</evidence>
<keyword evidence="11" id="KW-1185">Reference proteome</keyword>
<evidence type="ECO:0000256" key="1">
    <source>
        <dbReference type="ARBA" id="ARBA00009375"/>
    </source>
</evidence>
<evidence type="ECO:0000259" key="8">
    <source>
        <dbReference type="Pfam" id="PF01416"/>
    </source>
</evidence>
<evidence type="ECO:0000256" key="5">
    <source>
        <dbReference type="PIRSR" id="PIRSR001430-1"/>
    </source>
</evidence>
<dbReference type="InterPro" id="IPR020103">
    <property type="entry name" value="PsdUridine_synth_cat_dom_sf"/>
</dbReference>
<dbReference type="CDD" id="cd02570">
    <property type="entry name" value="PseudoU_synth_EcTruA"/>
    <property type="match status" value="1"/>
</dbReference>
<organism evidence="10 11">
    <name type="scientific">Malaciobacter molluscorum LMG 25693</name>
    <dbReference type="NCBI Taxonomy" id="870501"/>
    <lineage>
        <taxon>Bacteria</taxon>
        <taxon>Pseudomonadati</taxon>
        <taxon>Campylobacterota</taxon>
        <taxon>Epsilonproteobacteria</taxon>
        <taxon>Campylobacterales</taxon>
        <taxon>Arcobacteraceae</taxon>
        <taxon>Malaciobacter</taxon>
    </lineage>
</organism>
<dbReference type="Pfam" id="PF01416">
    <property type="entry name" value="PseudoU_synth_1"/>
    <property type="match status" value="1"/>
</dbReference>
<dbReference type="HAMAP" id="MF_00171">
    <property type="entry name" value="TruA"/>
    <property type="match status" value="1"/>
</dbReference>
<sequence>MNTKFVISYDGSFYCGSQTQPNGLSVEDKLQEVFKHLNINTKIVLSGRTDKDVHATGQVFNCLLPSYWTNLKKLKEILNRHLPLSIRINKISFVNEKFHSRFHAKKRVYRYIITSKPTTAFNSRYVTYVKDINENRIKEAIKLFIGTHDFEFFHKRGSDKENLIREVYDAVFYKYRDIYVFKFTANSYLRSQIRLMVGFLLKINDGTFTKEDLLIQLNKQKHLLKTPASAYGLYLAKVYY</sequence>
<dbReference type="PANTHER" id="PTHR11142">
    <property type="entry name" value="PSEUDOURIDYLATE SYNTHASE"/>
    <property type="match status" value="1"/>
</dbReference>
<feature type="active site" description="Nucleophile" evidence="4 5">
    <location>
        <position position="50"/>
    </location>
</feature>
<dbReference type="Proteomes" id="UP000262712">
    <property type="component" value="Chromosome"/>
</dbReference>
<comment type="function">
    <text evidence="4">Formation of pseudouridine at positions 38, 39 and 40 in the anticodon stem and loop of transfer RNAs.</text>
</comment>
<dbReference type="InterPro" id="IPR001406">
    <property type="entry name" value="PsdUridine_synth_TruA"/>
</dbReference>
<comment type="catalytic activity">
    <reaction evidence="4 7">
        <text>uridine(38/39/40) in tRNA = pseudouridine(38/39/40) in tRNA</text>
        <dbReference type="Rhea" id="RHEA:22376"/>
        <dbReference type="Rhea" id="RHEA-COMP:10085"/>
        <dbReference type="Rhea" id="RHEA-COMP:10087"/>
        <dbReference type="ChEBI" id="CHEBI:65314"/>
        <dbReference type="ChEBI" id="CHEBI:65315"/>
        <dbReference type="EC" id="5.4.99.12"/>
    </reaction>
</comment>
<dbReference type="SUPFAM" id="SSF55120">
    <property type="entry name" value="Pseudouridine synthase"/>
    <property type="match status" value="1"/>
</dbReference>
<accession>A0A2G1DET4</accession>
<dbReference type="InterPro" id="IPR020097">
    <property type="entry name" value="PsdUridine_synth_TruA_a/b_dom"/>
</dbReference>
<evidence type="ECO:0000256" key="7">
    <source>
        <dbReference type="RuleBase" id="RU003792"/>
    </source>
</evidence>
<dbReference type="KEGG" id="amol:AMOL_2590"/>
<comment type="similarity">
    <text evidence="1 4 7">Belongs to the tRNA pseudouridine synthase TruA family.</text>
</comment>
<dbReference type="EMBL" id="CP032098">
    <property type="protein sequence ID" value="AXX93529.1"/>
    <property type="molecule type" value="Genomic_DNA"/>
</dbReference>
<feature type="binding site" evidence="4 6">
    <location>
        <position position="109"/>
    </location>
    <ligand>
        <name>substrate</name>
    </ligand>
</feature>
<dbReference type="Gene3D" id="3.30.70.580">
    <property type="entry name" value="Pseudouridine synthase I, catalytic domain, N-terminal subdomain"/>
    <property type="match status" value="1"/>
</dbReference>
<reference evidence="10 11" key="1">
    <citation type="submission" date="2017-09" db="EMBL/GenBank/DDBJ databases">
        <title>Arcobacter canalis sp. nov., a new species isolated from a water canal contaminated with urban sewage.</title>
        <authorList>
            <person name="Perez-Cataluna A."/>
            <person name="Salas-Masso N."/>
            <person name="Figueras M.J."/>
        </authorList>
    </citation>
    <scope>NUCLEOTIDE SEQUENCE [LARGE SCALE GENOMIC DNA]</scope>
    <source>
        <strain evidence="10 11">F98-3</strain>
    </source>
</reference>
<dbReference type="AlphaFoldDB" id="A0A2G1DET4"/>
<protein>
    <recommendedName>
        <fullName evidence="4">tRNA pseudouridine synthase A</fullName>
        <ecNumber evidence="4">5.4.99.12</ecNumber>
    </recommendedName>
    <alternativeName>
        <fullName evidence="4">tRNA pseudouridine(38-40) synthase</fullName>
    </alternativeName>
    <alternativeName>
        <fullName evidence="4">tRNA pseudouridylate synthase I</fullName>
    </alternativeName>
    <alternativeName>
        <fullName evidence="4">tRNA-uridine isomerase I</fullName>
    </alternativeName>
</protein>
<gene>
    <name evidence="4 9" type="primary">truA</name>
    <name evidence="9" type="ORF">AMOL_2590</name>
    <name evidence="10" type="ORF">CPU12_12805</name>
</gene>
<name>A0A2G1DET4_9BACT</name>
<evidence type="ECO:0000313" key="11">
    <source>
        <dbReference type="Proteomes" id="UP000221222"/>
    </source>
</evidence>
<evidence type="ECO:0000256" key="3">
    <source>
        <dbReference type="ARBA" id="ARBA00023235"/>
    </source>
</evidence>